<protein>
    <recommendedName>
        <fullName evidence="8">Holo-[acyl-carrier-protein] synthase</fullName>
        <shortName evidence="8">Holo-ACP synthase</shortName>
        <ecNumber evidence="8">2.7.8.7</ecNumber>
    </recommendedName>
    <alternativeName>
        <fullName evidence="8">4'-phosphopantetheinyl transferase AcpS</fullName>
    </alternativeName>
</protein>
<feature type="domain" description="4'-phosphopantetheinyl transferase" evidence="9">
    <location>
        <begin position="4"/>
        <end position="96"/>
    </location>
</feature>
<sequence length="132" mass="14335">MIKGVGMDLVEIGRIADIIKEPSGGRFLRRILTEEERDLADRRQGRLKEFAAGRFAAKEAVVKALGCGIGKQVGFQDISIVPDELGKPHCRISAAARDRLGLHPELLIHISITHTGSLAAAYAVAEQPDHQC</sequence>
<dbReference type="Gene3D" id="3.90.470.20">
    <property type="entry name" value="4'-phosphopantetheinyl transferase domain"/>
    <property type="match status" value="1"/>
</dbReference>
<name>A0A7X3FHD0_9BACL</name>
<evidence type="ECO:0000256" key="8">
    <source>
        <dbReference type="HAMAP-Rule" id="MF_00101"/>
    </source>
</evidence>
<keyword evidence="4 8" id="KW-0276">Fatty acid metabolism</keyword>
<feature type="binding site" evidence="8">
    <location>
        <position position="8"/>
    </location>
    <ligand>
        <name>Mg(2+)</name>
        <dbReference type="ChEBI" id="CHEBI:18420"/>
    </ligand>
</feature>
<dbReference type="NCBIfam" id="TIGR00516">
    <property type="entry name" value="acpS"/>
    <property type="match status" value="1"/>
</dbReference>
<keyword evidence="8" id="KW-0963">Cytoplasm</keyword>
<evidence type="ECO:0000256" key="5">
    <source>
        <dbReference type="ARBA" id="ARBA00022842"/>
    </source>
</evidence>
<gene>
    <name evidence="8 10" type="primary">acpS</name>
    <name evidence="10" type="ORF">EDM21_09630</name>
</gene>
<comment type="subcellular location">
    <subcellularLocation>
        <location evidence="8">Cytoplasm</location>
    </subcellularLocation>
</comment>
<evidence type="ECO:0000256" key="1">
    <source>
        <dbReference type="ARBA" id="ARBA00022516"/>
    </source>
</evidence>
<reference evidence="10 11" key="1">
    <citation type="journal article" date="2019" name="Microorganisms">
        <title>Paenibacillus lutrae sp. nov., A Chitinolytic Species Isolated from A River Otter in Castril Natural Park, Granada, Spain.</title>
        <authorList>
            <person name="Rodriguez M."/>
            <person name="Reina J.C."/>
            <person name="Bejar V."/>
            <person name="Llamas I."/>
        </authorList>
    </citation>
    <scope>NUCLEOTIDE SEQUENCE [LARGE SCALE GENOMIC DNA]</scope>
    <source>
        <strain evidence="10 11">N10</strain>
    </source>
</reference>
<dbReference type="InterPro" id="IPR004568">
    <property type="entry name" value="Ppantetheine-prot_Trfase_dom"/>
</dbReference>
<dbReference type="GO" id="GO:0008897">
    <property type="term" value="F:holo-[acyl-carrier-protein] synthase activity"/>
    <property type="evidence" value="ECO:0007669"/>
    <property type="project" value="UniProtKB-UniRule"/>
</dbReference>
<dbReference type="InterPro" id="IPR037143">
    <property type="entry name" value="4-PPantetheinyl_Trfase_dom_sf"/>
</dbReference>
<proteinExistence type="inferred from homology"/>
<keyword evidence="7 8" id="KW-0275">Fatty acid biosynthesis</keyword>
<dbReference type="Pfam" id="PF01648">
    <property type="entry name" value="ACPS"/>
    <property type="match status" value="1"/>
</dbReference>
<evidence type="ECO:0000256" key="3">
    <source>
        <dbReference type="ARBA" id="ARBA00022723"/>
    </source>
</evidence>
<dbReference type="RefSeq" id="WP_157335057.1">
    <property type="nucleotide sequence ID" value="NZ_RHLK01000004.1"/>
</dbReference>
<dbReference type="EMBL" id="RHLK01000004">
    <property type="protein sequence ID" value="MVO99788.1"/>
    <property type="molecule type" value="Genomic_DNA"/>
</dbReference>
<comment type="cofactor">
    <cofactor evidence="8">
        <name>Mg(2+)</name>
        <dbReference type="ChEBI" id="CHEBI:18420"/>
    </cofactor>
</comment>
<dbReference type="GO" id="GO:0006633">
    <property type="term" value="P:fatty acid biosynthetic process"/>
    <property type="evidence" value="ECO:0007669"/>
    <property type="project" value="UniProtKB-UniRule"/>
</dbReference>
<dbReference type="AlphaFoldDB" id="A0A7X3FHD0"/>
<dbReference type="InterPro" id="IPR002582">
    <property type="entry name" value="ACPS"/>
</dbReference>
<feature type="binding site" evidence="8">
    <location>
        <position position="59"/>
    </location>
    <ligand>
        <name>Mg(2+)</name>
        <dbReference type="ChEBI" id="CHEBI:18420"/>
    </ligand>
</feature>
<comment type="caution">
    <text evidence="10">The sequence shown here is derived from an EMBL/GenBank/DDBJ whole genome shotgun (WGS) entry which is preliminary data.</text>
</comment>
<comment type="function">
    <text evidence="8">Transfers the 4'-phosphopantetheine moiety from coenzyme A to a Ser of acyl-carrier-protein.</text>
</comment>
<comment type="similarity">
    <text evidence="8">Belongs to the P-Pant transferase superfamily. AcpS family.</text>
</comment>
<evidence type="ECO:0000259" key="9">
    <source>
        <dbReference type="Pfam" id="PF01648"/>
    </source>
</evidence>
<dbReference type="InterPro" id="IPR008278">
    <property type="entry name" value="4-PPantetheinyl_Trfase_dom"/>
</dbReference>
<keyword evidence="5 8" id="KW-0460">Magnesium</keyword>
<dbReference type="NCBIfam" id="TIGR00556">
    <property type="entry name" value="pantethn_trn"/>
    <property type="match status" value="1"/>
</dbReference>
<dbReference type="HAMAP" id="MF_00101">
    <property type="entry name" value="AcpS"/>
    <property type="match status" value="1"/>
</dbReference>
<comment type="catalytic activity">
    <reaction evidence="8">
        <text>apo-[ACP] + CoA = holo-[ACP] + adenosine 3',5'-bisphosphate + H(+)</text>
        <dbReference type="Rhea" id="RHEA:12068"/>
        <dbReference type="Rhea" id="RHEA-COMP:9685"/>
        <dbReference type="Rhea" id="RHEA-COMP:9690"/>
        <dbReference type="ChEBI" id="CHEBI:15378"/>
        <dbReference type="ChEBI" id="CHEBI:29999"/>
        <dbReference type="ChEBI" id="CHEBI:57287"/>
        <dbReference type="ChEBI" id="CHEBI:58343"/>
        <dbReference type="ChEBI" id="CHEBI:64479"/>
        <dbReference type="EC" id="2.7.8.7"/>
    </reaction>
</comment>
<dbReference type="Proteomes" id="UP000490800">
    <property type="component" value="Unassembled WGS sequence"/>
</dbReference>
<dbReference type="OrthoDB" id="517356at2"/>
<dbReference type="GO" id="GO:0000287">
    <property type="term" value="F:magnesium ion binding"/>
    <property type="evidence" value="ECO:0007669"/>
    <property type="project" value="UniProtKB-UniRule"/>
</dbReference>
<evidence type="ECO:0000256" key="7">
    <source>
        <dbReference type="ARBA" id="ARBA00023160"/>
    </source>
</evidence>
<dbReference type="SUPFAM" id="SSF56214">
    <property type="entry name" value="4'-phosphopantetheinyl transferase"/>
    <property type="match status" value="1"/>
</dbReference>
<keyword evidence="11" id="KW-1185">Reference proteome</keyword>
<keyword evidence="3 8" id="KW-0479">Metal-binding</keyword>
<dbReference type="EC" id="2.7.8.7" evidence="8"/>
<evidence type="ECO:0000256" key="2">
    <source>
        <dbReference type="ARBA" id="ARBA00022679"/>
    </source>
</evidence>
<evidence type="ECO:0000256" key="4">
    <source>
        <dbReference type="ARBA" id="ARBA00022832"/>
    </source>
</evidence>
<keyword evidence="6 8" id="KW-0443">Lipid metabolism</keyword>
<organism evidence="10 11">
    <name type="scientific">Paenibacillus lutrae</name>
    <dbReference type="NCBI Taxonomy" id="2078573"/>
    <lineage>
        <taxon>Bacteria</taxon>
        <taxon>Bacillati</taxon>
        <taxon>Bacillota</taxon>
        <taxon>Bacilli</taxon>
        <taxon>Bacillales</taxon>
        <taxon>Paenibacillaceae</taxon>
        <taxon>Paenibacillus</taxon>
    </lineage>
</organism>
<dbReference type="GO" id="GO:0005737">
    <property type="term" value="C:cytoplasm"/>
    <property type="evidence" value="ECO:0007669"/>
    <property type="project" value="UniProtKB-SubCell"/>
</dbReference>
<evidence type="ECO:0000313" key="11">
    <source>
        <dbReference type="Proteomes" id="UP000490800"/>
    </source>
</evidence>
<evidence type="ECO:0000313" key="10">
    <source>
        <dbReference type="EMBL" id="MVO99788.1"/>
    </source>
</evidence>
<evidence type="ECO:0000256" key="6">
    <source>
        <dbReference type="ARBA" id="ARBA00023098"/>
    </source>
</evidence>
<accession>A0A7X3FHD0</accession>
<keyword evidence="1 8" id="KW-0444">Lipid biosynthesis</keyword>
<keyword evidence="2 8" id="KW-0808">Transferase</keyword>